<sequence length="111" mass="11912">MAIIDEENYNPLFPATPSDIVHSLQSEIEFYTNELNETNAQIAAFRALFVQPLLGGLSTDPGAVDPASVYPAGVDPVADPGCHVLTISKPYACCSLASQFRRITSQDTSPL</sequence>
<name>A0A9R0JHE8_SPIOL</name>
<gene>
    <name evidence="3" type="primary">LOC110774984</name>
</gene>
<organism evidence="2 3">
    <name type="scientific">Spinacia oleracea</name>
    <name type="common">Spinach</name>
    <dbReference type="NCBI Taxonomy" id="3562"/>
    <lineage>
        <taxon>Eukaryota</taxon>
        <taxon>Viridiplantae</taxon>
        <taxon>Streptophyta</taxon>
        <taxon>Embryophyta</taxon>
        <taxon>Tracheophyta</taxon>
        <taxon>Spermatophyta</taxon>
        <taxon>Magnoliopsida</taxon>
        <taxon>eudicotyledons</taxon>
        <taxon>Gunneridae</taxon>
        <taxon>Pentapetalae</taxon>
        <taxon>Caryophyllales</taxon>
        <taxon>Chenopodiaceae</taxon>
        <taxon>Chenopodioideae</taxon>
        <taxon>Anserineae</taxon>
        <taxon>Spinacia</taxon>
    </lineage>
</organism>
<proteinExistence type="predicted"/>
<evidence type="ECO:0008006" key="4">
    <source>
        <dbReference type="Google" id="ProtNLM"/>
    </source>
</evidence>
<protein>
    <recommendedName>
        <fullName evidence="4">Lipoxygenase domain-containing protein</fullName>
    </recommendedName>
</protein>
<evidence type="ECO:0000313" key="3">
    <source>
        <dbReference type="RefSeq" id="XP_021835284.2"/>
    </source>
</evidence>
<evidence type="ECO:0000256" key="1">
    <source>
        <dbReference type="SAM" id="Coils"/>
    </source>
</evidence>
<keyword evidence="2" id="KW-1185">Reference proteome</keyword>
<dbReference type="RefSeq" id="XP_021835284.2">
    <property type="nucleotide sequence ID" value="XM_021979592.2"/>
</dbReference>
<dbReference type="AlphaFoldDB" id="A0A9R0JHE8"/>
<reference evidence="3" key="2">
    <citation type="submission" date="2025-08" db="UniProtKB">
        <authorList>
            <consortium name="RefSeq"/>
        </authorList>
    </citation>
    <scope>IDENTIFICATION</scope>
    <source>
        <tissue evidence="3">Leaf</tissue>
    </source>
</reference>
<evidence type="ECO:0000313" key="2">
    <source>
        <dbReference type="Proteomes" id="UP000813463"/>
    </source>
</evidence>
<accession>A0A9R0JHE8</accession>
<feature type="coiled-coil region" evidence="1">
    <location>
        <begin position="21"/>
        <end position="48"/>
    </location>
</feature>
<keyword evidence="1" id="KW-0175">Coiled coil</keyword>
<dbReference type="KEGG" id="soe:110774984"/>
<reference evidence="2" key="1">
    <citation type="journal article" date="2021" name="Nat. Commun.">
        <title>Genomic analyses provide insights into spinach domestication and the genetic basis of agronomic traits.</title>
        <authorList>
            <person name="Cai X."/>
            <person name="Sun X."/>
            <person name="Xu C."/>
            <person name="Sun H."/>
            <person name="Wang X."/>
            <person name="Ge C."/>
            <person name="Zhang Z."/>
            <person name="Wang Q."/>
            <person name="Fei Z."/>
            <person name="Jiao C."/>
            <person name="Wang Q."/>
        </authorList>
    </citation>
    <scope>NUCLEOTIDE SEQUENCE [LARGE SCALE GENOMIC DNA]</scope>
    <source>
        <strain evidence="2">cv. Varoflay</strain>
    </source>
</reference>
<dbReference type="GeneID" id="110774984"/>
<dbReference type="Proteomes" id="UP000813463">
    <property type="component" value="Chromosome 1"/>
</dbReference>